<evidence type="ECO:0000313" key="2">
    <source>
        <dbReference type="EMBL" id="PPQ99234.1"/>
    </source>
</evidence>
<name>A0A409Y8H4_9AGAR</name>
<keyword evidence="3" id="KW-1185">Reference proteome</keyword>
<dbReference type="EMBL" id="NHTK01001366">
    <property type="protein sequence ID" value="PPQ99234.1"/>
    <property type="molecule type" value="Genomic_DNA"/>
</dbReference>
<dbReference type="SUPFAM" id="SSF51395">
    <property type="entry name" value="FMN-linked oxidoreductases"/>
    <property type="match status" value="1"/>
</dbReference>
<evidence type="ECO:0000313" key="3">
    <source>
        <dbReference type="Proteomes" id="UP000284842"/>
    </source>
</evidence>
<dbReference type="GO" id="GO:0010181">
    <property type="term" value="F:FMN binding"/>
    <property type="evidence" value="ECO:0007669"/>
    <property type="project" value="InterPro"/>
</dbReference>
<comment type="caution">
    <text evidence="2">The sequence shown here is derived from an EMBL/GenBank/DDBJ whole genome shotgun (WGS) entry which is preliminary data.</text>
</comment>
<dbReference type="PANTHER" id="PTHR22893:SF91">
    <property type="entry name" value="NADPH DEHYDROGENASE 2-RELATED"/>
    <property type="match status" value="1"/>
</dbReference>
<dbReference type="InterPro" id="IPR013785">
    <property type="entry name" value="Aldolase_TIM"/>
</dbReference>
<organism evidence="2 3">
    <name type="scientific">Panaeolus cyanescens</name>
    <dbReference type="NCBI Taxonomy" id="181874"/>
    <lineage>
        <taxon>Eukaryota</taxon>
        <taxon>Fungi</taxon>
        <taxon>Dikarya</taxon>
        <taxon>Basidiomycota</taxon>
        <taxon>Agaricomycotina</taxon>
        <taxon>Agaricomycetes</taxon>
        <taxon>Agaricomycetidae</taxon>
        <taxon>Agaricales</taxon>
        <taxon>Agaricineae</taxon>
        <taxon>Galeropsidaceae</taxon>
        <taxon>Panaeolus</taxon>
    </lineage>
</organism>
<dbReference type="AlphaFoldDB" id="A0A409Y8H4"/>
<dbReference type="PANTHER" id="PTHR22893">
    <property type="entry name" value="NADH OXIDOREDUCTASE-RELATED"/>
    <property type="match status" value="1"/>
</dbReference>
<gene>
    <name evidence="2" type="ORF">CVT24_009253</name>
</gene>
<dbReference type="GO" id="GO:0016491">
    <property type="term" value="F:oxidoreductase activity"/>
    <property type="evidence" value="ECO:0007669"/>
    <property type="project" value="InterPro"/>
</dbReference>
<sequence length="328" mass="36271">MTSSEKFTALFKPLQIGDIMIKNRITMSALTRNRAVNTYPTELMKEYYLQRVRGDTGLIVTEGILVSRQGTEWPLAPGIWDDKHVEGWKNIVDAVHQEGGKIYAQLWHVGRVAHPDAPEQKLSGTPVYAPSAISARGGKFRHIHGVPGYVTPTAIDDPRIIIAQFKHAAVNAKRAGFDGVEFPLGVTTTMPLDETIATYSYFITEADKLGLSYFALYRYVPTDQFHVSFEGVLRATAHDVVGTFRPYIKNAKVIVNSGVTAEEGELLVREGHADAIAIGFDFITHPDLAKRVAHGYPLDNVPDIPHLQTNKASTDFATGYTDYPFADL</sequence>
<accession>A0A409Y8H4</accession>
<reference evidence="2 3" key="1">
    <citation type="journal article" date="2018" name="Evol. Lett.">
        <title>Horizontal gene cluster transfer increased hallucinogenic mushroom diversity.</title>
        <authorList>
            <person name="Reynolds H.T."/>
            <person name="Vijayakumar V."/>
            <person name="Gluck-Thaler E."/>
            <person name="Korotkin H.B."/>
            <person name="Matheny P.B."/>
            <person name="Slot J.C."/>
        </authorList>
    </citation>
    <scope>NUCLEOTIDE SEQUENCE [LARGE SCALE GENOMIC DNA]</scope>
    <source>
        <strain evidence="2 3">2629</strain>
    </source>
</reference>
<dbReference type="OrthoDB" id="276546at2759"/>
<evidence type="ECO:0000259" key="1">
    <source>
        <dbReference type="Pfam" id="PF00724"/>
    </source>
</evidence>
<protein>
    <recommendedName>
        <fullName evidence="1">NADH:flavin oxidoreductase/NADH oxidase N-terminal domain-containing protein</fullName>
    </recommendedName>
</protein>
<feature type="domain" description="NADH:flavin oxidoreductase/NADH oxidase N-terminal" evidence="1">
    <location>
        <begin position="10"/>
        <end position="181"/>
    </location>
</feature>
<proteinExistence type="predicted"/>
<dbReference type="Gene3D" id="3.20.20.70">
    <property type="entry name" value="Aldolase class I"/>
    <property type="match status" value="2"/>
</dbReference>
<dbReference type="InterPro" id="IPR045247">
    <property type="entry name" value="Oye-like"/>
</dbReference>
<dbReference type="InParanoid" id="A0A409Y8H4"/>
<dbReference type="STRING" id="181874.A0A409Y8H4"/>
<dbReference type="InterPro" id="IPR001155">
    <property type="entry name" value="OxRdtase_FMN_N"/>
</dbReference>
<dbReference type="Proteomes" id="UP000284842">
    <property type="component" value="Unassembled WGS sequence"/>
</dbReference>
<dbReference type="Pfam" id="PF00724">
    <property type="entry name" value="Oxidored_FMN"/>
    <property type="match status" value="1"/>
</dbReference>